<feature type="transmembrane region" description="Helical" evidence="2">
    <location>
        <begin position="351"/>
        <end position="377"/>
    </location>
</feature>
<dbReference type="KEGG" id="vpy:HZI73_08790"/>
<keyword evidence="2" id="KW-1133">Transmembrane helix</keyword>
<dbReference type="Pfam" id="PF04392">
    <property type="entry name" value="ABC_sub_bind"/>
    <property type="match status" value="1"/>
</dbReference>
<evidence type="ECO:0000313" key="5">
    <source>
        <dbReference type="EMBL" id="QUI22391.1"/>
    </source>
</evidence>
<accession>A0A8J8SGA5</accession>
<dbReference type="InterPro" id="IPR052155">
    <property type="entry name" value="Biofilm_reg_signaling"/>
</dbReference>
<keyword evidence="2" id="KW-0472">Membrane</keyword>
<dbReference type="SUPFAM" id="SSF55073">
    <property type="entry name" value="Nucleotide cyclase"/>
    <property type="match status" value="1"/>
</dbReference>
<organism evidence="5 6">
    <name type="scientific">Vallitalea pronyensis</name>
    <dbReference type="NCBI Taxonomy" id="1348613"/>
    <lineage>
        <taxon>Bacteria</taxon>
        <taxon>Bacillati</taxon>
        <taxon>Bacillota</taxon>
        <taxon>Clostridia</taxon>
        <taxon>Lachnospirales</taxon>
        <taxon>Vallitaleaceae</taxon>
        <taxon>Vallitalea</taxon>
    </lineage>
</organism>
<evidence type="ECO:0000313" key="6">
    <source>
        <dbReference type="Proteomes" id="UP000683246"/>
    </source>
</evidence>
<evidence type="ECO:0000259" key="4">
    <source>
        <dbReference type="PROSITE" id="PS50887"/>
    </source>
</evidence>
<sequence length="846" mass="97111">MRRLFMHRWKLYYFVMLIIVLWYILTSSNVVMASGYKMNRVLFISSYSPSFQTFFRQVDGIRSELDNMHIMLDIEFMNSERFFTEESIANFYENLSYKIKKLLPYDVIIVADDNALKFILTYKEKLFPETPIVFMGINDLDNAERASQDPNITGVVETVSMEDTIAIARKLRPKAVNVVALIDNTSTGASDRKTYGRLAPEFPDLNFETLSLGDLTYEQFKKQLGLLNEEDIVLLLSVYHDKTNRRISFQESVNLILNHCDQPVFHPYHYGIKEGLIGGRVVSHYEQGKQAGMIAKDILNGMDIAFINPINETLNPYVFNYKTMQKHQISTKWLPKNSMLIHADESIFQKYGAYIGIVILIIVIQLMIIIALIKNIYKRKLAEQRLKEKQTQCVVANNDLTLANEELSATFEEIEIKSRQINELVYEDRLTGLKNRYAMTKTIDRIIATSAACKMAIMFLDIDDFKYINDTLGHDMGDYVIKIIGKKLKLLTKDHIHIGRFGGDEFLVMIHDYSSMDDINDLIEAIHHVFDSEIKINHHKLYITVSMGVVLYPTHGLQRGELIKKADMALYQAKGSGKNTHVLYDESMNQELEEKLILQGAIKQAVLNEEFTVYYQPYVEANSHEIIGFEALIRWFSEEHGTVSPYKLITLAEEMGLIVEIGQWVLKEACQFAKEINRERDVPLSVSVNVSPVQLKYHGFYEQVVQTLQEVGIPSEYLCLEMTETVLLESLESSVDSIQKLRDYGIHIALDDFGSGYSSLQYLKELPVNVMKIDRSFISHVAQSEYDQFFIQAMIMIAHKKGLTVVAEGIETKDQLEVLTAIGCDLIQGYYFSKPRSKKDAMTMSI</sequence>
<dbReference type="PANTHER" id="PTHR44757:SF2">
    <property type="entry name" value="BIOFILM ARCHITECTURE MAINTENANCE PROTEIN MBAA"/>
    <property type="match status" value="1"/>
</dbReference>
<evidence type="ECO:0000259" key="3">
    <source>
        <dbReference type="PROSITE" id="PS50883"/>
    </source>
</evidence>
<gene>
    <name evidence="5" type="ORF">HZI73_08790</name>
</gene>
<dbReference type="RefSeq" id="WP_212697875.1">
    <property type="nucleotide sequence ID" value="NZ_CP058649.1"/>
</dbReference>
<feature type="domain" description="GGDEF" evidence="4">
    <location>
        <begin position="453"/>
        <end position="586"/>
    </location>
</feature>
<dbReference type="Proteomes" id="UP000683246">
    <property type="component" value="Chromosome"/>
</dbReference>
<dbReference type="Pfam" id="PF00990">
    <property type="entry name" value="GGDEF"/>
    <property type="match status" value="1"/>
</dbReference>
<dbReference type="CDD" id="cd01948">
    <property type="entry name" value="EAL"/>
    <property type="match status" value="1"/>
</dbReference>
<dbReference type="EMBL" id="CP058649">
    <property type="protein sequence ID" value="QUI22391.1"/>
    <property type="molecule type" value="Genomic_DNA"/>
</dbReference>
<dbReference type="Pfam" id="PF00563">
    <property type="entry name" value="EAL"/>
    <property type="match status" value="1"/>
</dbReference>
<dbReference type="PANTHER" id="PTHR44757">
    <property type="entry name" value="DIGUANYLATE CYCLASE DGCP"/>
    <property type="match status" value="1"/>
</dbReference>
<dbReference type="SMART" id="SM00267">
    <property type="entry name" value="GGDEF"/>
    <property type="match status" value="1"/>
</dbReference>
<dbReference type="PROSITE" id="PS50883">
    <property type="entry name" value="EAL"/>
    <property type="match status" value="1"/>
</dbReference>
<name>A0A8J8SGA5_9FIRM</name>
<reference evidence="5" key="1">
    <citation type="submission" date="2020-07" db="EMBL/GenBank/DDBJ databases">
        <title>Vallitalea pronyensis genome.</title>
        <authorList>
            <person name="Postec A."/>
        </authorList>
    </citation>
    <scope>NUCLEOTIDE SEQUENCE</scope>
    <source>
        <strain evidence="5">FatNI3</strain>
    </source>
</reference>
<proteinExistence type="predicted"/>
<dbReference type="Gene3D" id="3.30.70.270">
    <property type="match status" value="1"/>
</dbReference>
<keyword evidence="2" id="KW-0812">Transmembrane</keyword>
<protein>
    <submittedName>
        <fullName evidence="5">EAL domain-containing protein</fullName>
    </submittedName>
</protein>
<dbReference type="InterPro" id="IPR000160">
    <property type="entry name" value="GGDEF_dom"/>
</dbReference>
<dbReference type="Gene3D" id="3.40.50.2300">
    <property type="match status" value="2"/>
</dbReference>
<dbReference type="AlphaFoldDB" id="A0A8J8SGA5"/>
<evidence type="ECO:0000256" key="2">
    <source>
        <dbReference type="SAM" id="Phobius"/>
    </source>
</evidence>
<evidence type="ECO:0000256" key="1">
    <source>
        <dbReference type="SAM" id="Coils"/>
    </source>
</evidence>
<dbReference type="InterPro" id="IPR043128">
    <property type="entry name" value="Rev_trsase/Diguanyl_cyclase"/>
</dbReference>
<dbReference type="InterPro" id="IPR007487">
    <property type="entry name" value="ABC_transpt-TYRBP-like"/>
</dbReference>
<dbReference type="InterPro" id="IPR035919">
    <property type="entry name" value="EAL_sf"/>
</dbReference>
<keyword evidence="1" id="KW-0175">Coiled coil</keyword>
<feature type="domain" description="EAL" evidence="3">
    <location>
        <begin position="595"/>
        <end position="846"/>
    </location>
</feature>
<dbReference type="SMART" id="SM00052">
    <property type="entry name" value="EAL"/>
    <property type="match status" value="1"/>
</dbReference>
<dbReference type="InterPro" id="IPR029787">
    <property type="entry name" value="Nucleotide_cyclase"/>
</dbReference>
<dbReference type="PROSITE" id="PS50887">
    <property type="entry name" value="GGDEF"/>
    <property type="match status" value="1"/>
</dbReference>
<dbReference type="Gene3D" id="3.20.20.450">
    <property type="entry name" value="EAL domain"/>
    <property type="match status" value="1"/>
</dbReference>
<feature type="coiled-coil region" evidence="1">
    <location>
        <begin position="379"/>
        <end position="417"/>
    </location>
</feature>
<dbReference type="InterPro" id="IPR001633">
    <property type="entry name" value="EAL_dom"/>
</dbReference>
<dbReference type="CDD" id="cd01949">
    <property type="entry name" value="GGDEF"/>
    <property type="match status" value="1"/>
</dbReference>
<keyword evidence="6" id="KW-1185">Reference proteome</keyword>
<dbReference type="SUPFAM" id="SSF141868">
    <property type="entry name" value="EAL domain-like"/>
    <property type="match status" value="1"/>
</dbReference>
<dbReference type="NCBIfam" id="TIGR00254">
    <property type="entry name" value="GGDEF"/>
    <property type="match status" value="1"/>
</dbReference>